<reference evidence="2 3" key="1">
    <citation type="submission" date="2020-08" db="EMBL/GenBank/DDBJ databases">
        <title>A Genomic Blueprint of the Chicken Gut Microbiome.</title>
        <authorList>
            <person name="Gilroy R."/>
            <person name="Ravi A."/>
            <person name="Getino M."/>
            <person name="Pursley I."/>
            <person name="Horton D.L."/>
            <person name="Alikhan N.-F."/>
            <person name="Baker D."/>
            <person name="Gharbi K."/>
            <person name="Hall N."/>
            <person name="Watson M."/>
            <person name="Adriaenssens E.M."/>
            <person name="Foster-Nyarko E."/>
            <person name="Jarju S."/>
            <person name="Secka A."/>
            <person name="Antonio M."/>
            <person name="Oren A."/>
            <person name="Chaudhuri R."/>
            <person name="La Ragione R.M."/>
            <person name="Hildebrand F."/>
            <person name="Pallen M.J."/>
        </authorList>
    </citation>
    <scope>NUCLEOTIDE SEQUENCE [LARGE SCALE GENOMIC DNA]</scope>
    <source>
        <strain evidence="2 3">Sa3CVN1</strain>
    </source>
</reference>
<name>A0ABR8PTH6_9CLOT</name>
<dbReference type="Pfam" id="PF02368">
    <property type="entry name" value="Big_2"/>
    <property type="match status" value="1"/>
</dbReference>
<gene>
    <name evidence="2" type="ORF">H9661_08795</name>
</gene>
<evidence type="ECO:0000259" key="1">
    <source>
        <dbReference type="SMART" id="SM00635"/>
    </source>
</evidence>
<sequence>MKNYIKKFSIIFLILFAIIGIQLIQRGTVVSAATVGQQLLQPENGWRRYDDRDSIIQYVGNWWVHYPDMPSFYNATESEGDCYKDPNSKIQFKFQGTKLRIISICNSACSNSINISIDGVKQTFSEYKAKNEQLQTLVYEKNNLNNSIHTVEITNNSTFLCLDAIDIDSTGELKPYNNDKLIVVSGISLNKTTSSLQVGQADNLVPTITPNNATNKNVKWISSDTSVATVDYNGKVIAKKAGTANIMATTTDGSNLSATCVVTVTDTSTTNPNKPMADRAVLTINMSNNVIKTYDLSKDELNAFLNWYDSRSKGTAEAYYILENKPIGGKITNKDYIIYDKIEYFNVQEYKAN</sequence>
<dbReference type="InterPro" id="IPR008964">
    <property type="entry name" value="Invasin/intimin_cell_adhesion"/>
</dbReference>
<evidence type="ECO:0000313" key="2">
    <source>
        <dbReference type="EMBL" id="MBD7911452.1"/>
    </source>
</evidence>
<evidence type="ECO:0000313" key="3">
    <source>
        <dbReference type="Proteomes" id="UP000627781"/>
    </source>
</evidence>
<dbReference type="Proteomes" id="UP000627781">
    <property type="component" value="Unassembled WGS sequence"/>
</dbReference>
<comment type="caution">
    <text evidence="2">The sequence shown here is derived from an EMBL/GenBank/DDBJ whole genome shotgun (WGS) entry which is preliminary data.</text>
</comment>
<feature type="domain" description="BIG2" evidence="1">
    <location>
        <begin position="183"/>
        <end position="260"/>
    </location>
</feature>
<dbReference type="InterPro" id="IPR003343">
    <property type="entry name" value="Big_2"/>
</dbReference>
<organism evidence="2 3">
    <name type="scientific">Clostridium cibarium</name>
    <dbReference type="NCBI Taxonomy" id="2762247"/>
    <lineage>
        <taxon>Bacteria</taxon>
        <taxon>Bacillati</taxon>
        <taxon>Bacillota</taxon>
        <taxon>Clostridia</taxon>
        <taxon>Eubacteriales</taxon>
        <taxon>Clostridiaceae</taxon>
        <taxon>Clostridium</taxon>
    </lineage>
</organism>
<protein>
    <submittedName>
        <fullName evidence="2">Ig domain-containing protein</fullName>
    </submittedName>
</protein>
<accession>A0ABR8PTH6</accession>
<dbReference type="EMBL" id="JACSRA010000011">
    <property type="protein sequence ID" value="MBD7911452.1"/>
    <property type="molecule type" value="Genomic_DNA"/>
</dbReference>
<keyword evidence="3" id="KW-1185">Reference proteome</keyword>
<dbReference type="SMART" id="SM00635">
    <property type="entry name" value="BID_2"/>
    <property type="match status" value="1"/>
</dbReference>
<dbReference type="RefSeq" id="WP_143317894.1">
    <property type="nucleotide sequence ID" value="NZ_JACSRA010000011.1"/>
</dbReference>
<dbReference type="SUPFAM" id="SSF49373">
    <property type="entry name" value="Invasin/intimin cell-adhesion fragments"/>
    <property type="match status" value="1"/>
</dbReference>
<dbReference type="Gene3D" id="2.60.120.260">
    <property type="entry name" value="Galactose-binding domain-like"/>
    <property type="match status" value="1"/>
</dbReference>
<dbReference type="Gene3D" id="2.60.40.1080">
    <property type="match status" value="1"/>
</dbReference>
<proteinExistence type="predicted"/>